<dbReference type="AlphaFoldDB" id="A0A9W7F255"/>
<evidence type="ECO:0000313" key="4">
    <source>
        <dbReference type="Proteomes" id="UP001165122"/>
    </source>
</evidence>
<keyword evidence="2" id="KW-1133">Transmembrane helix</keyword>
<evidence type="ECO:0000256" key="1">
    <source>
        <dbReference type="SAM" id="MobiDB-lite"/>
    </source>
</evidence>
<keyword evidence="2" id="KW-0812">Transmembrane</keyword>
<keyword evidence="4" id="KW-1185">Reference proteome</keyword>
<organism evidence="3 4">
    <name type="scientific">Triparma laevis f. longispina</name>
    <dbReference type="NCBI Taxonomy" id="1714387"/>
    <lineage>
        <taxon>Eukaryota</taxon>
        <taxon>Sar</taxon>
        <taxon>Stramenopiles</taxon>
        <taxon>Ochrophyta</taxon>
        <taxon>Bolidophyceae</taxon>
        <taxon>Parmales</taxon>
        <taxon>Triparmaceae</taxon>
        <taxon>Triparma</taxon>
    </lineage>
</organism>
<accession>A0A9W7F255</accession>
<evidence type="ECO:0000313" key="3">
    <source>
        <dbReference type="EMBL" id="GMH99320.1"/>
    </source>
</evidence>
<feature type="region of interest" description="Disordered" evidence="1">
    <location>
        <begin position="109"/>
        <end position="138"/>
    </location>
</feature>
<dbReference type="OrthoDB" id="10580851at2759"/>
<dbReference type="Proteomes" id="UP001165122">
    <property type="component" value="Unassembled WGS sequence"/>
</dbReference>
<protein>
    <submittedName>
        <fullName evidence="3">Uncharacterized protein</fullName>
    </submittedName>
</protein>
<sequence>MMLVLRATVAVLRIGPRIVRAGKFLCIAFADKILEGAGAVVGSVLPAEEPVVEEWPLLEAAEEMGGAFWAVFVALFFCVGVVLLLLSKLKTVTSELTLLKAELRQLDSSRSSSSSGVGSSNSCNSSSSSSGKDNDNQRVPPLISAAAAVPAPAIASLLLGFTPAKEVMVIEQVSGEINRETGKENSNSPLSPPHRRSKASISPLANSPNVDGPDGKPVRETHFVKEYWKSA</sequence>
<feature type="compositionally biased region" description="Polar residues" evidence="1">
    <location>
        <begin position="199"/>
        <end position="209"/>
    </location>
</feature>
<feature type="transmembrane region" description="Helical" evidence="2">
    <location>
        <begin position="66"/>
        <end position="86"/>
    </location>
</feature>
<dbReference type="EMBL" id="BRXW01000008">
    <property type="protein sequence ID" value="GMH99320.1"/>
    <property type="molecule type" value="Genomic_DNA"/>
</dbReference>
<name>A0A9W7F255_9STRA</name>
<evidence type="ECO:0000256" key="2">
    <source>
        <dbReference type="SAM" id="Phobius"/>
    </source>
</evidence>
<comment type="caution">
    <text evidence="3">The sequence shown here is derived from an EMBL/GenBank/DDBJ whole genome shotgun (WGS) entry which is preliminary data.</text>
</comment>
<keyword evidence="2" id="KW-0472">Membrane</keyword>
<gene>
    <name evidence="3" type="ORF">TrLO_g8389</name>
</gene>
<feature type="compositionally biased region" description="Low complexity" evidence="1">
    <location>
        <begin position="109"/>
        <end position="131"/>
    </location>
</feature>
<reference evidence="4" key="1">
    <citation type="journal article" date="2023" name="Commun. Biol.">
        <title>Genome analysis of Parmales, the sister group of diatoms, reveals the evolutionary specialization of diatoms from phago-mixotrophs to photoautotrophs.</title>
        <authorList>
            <person name="Ban H."/>
            <person name="Sato S."/>
            <person name="Yoshikawa S."/>
            <person name="Yamada K."/>
            <person name="Nakamura Y."/>
            <person name="Ichinomiya M."/>
            <person name="Sato N."/>
            <person name="Blanc-Mathieu R."/>
            <person name="Endo H."/>
            <person name="Kuwata A."/>
            <person name="Ogata H."/>
        </authorList>
    </citation>
    <scope>NUCLEOTIDE SEQUENCE [LARGE SCALE GENOMIC DNA]</scope>
    <source>
        <strain evidence="4">NIES 3700</strain>
    </source>
</reference>
<proteinExistence type="predicted"/>
<feature type="region of interest" description="Disordered" evidence="1">
    <location>
        <begin position="178"/>
        <end position="219"/>
    </location>
</feature>